<dbReference type="EMBL" id="BT092838">
    <property type="protein sequence ID" value="ACU17166.1"/>
    <property type="molecule type" value="mRNA"/>
</dbReference>
<dbReference type="AlphaFoldDB" id="C6T5X4"/>
<sequence length="82" mass="9422">MIINGCASMDIDVRIKTKRLDTAMMCKHFKLEAKQSLETTLMTLHIHSILLLRVRKDVLSKNEGYFIPISKVRAIVSYNSNQ</sequence>
<protein>
    <submittedName>
        <fullName evidence="1">Uncharacterized protein</fullName>
    </submittedName>
</protein>
<evidence type="ECO:0000313" key="1">
    <source>
        <dbReference type="EMBL" id="ACU17166.1"/>
    </source>
</evidence>
<name>C6T5X4_SOYBN</name>
<accession>C6T5X4</accession>
<proteinExistence type="evidence at transcript level"/>
<organism evidence="1">
    <name type="scientific">Glycine max</name>
    <name type="common">Soybean</name>
    <name type="synonym">Glycine hispida</name>
    <dbReference type="NCBI Taxonomy" id="3847"/>
    <lineage>
        <taxon>Eukaryota</taxon>
        <taxon>Viridiplantae</taxon>
        <taxon>Streptophyta</taxon>
        <taxon>Embryophyta</taxon>
        <taxon>Tracheophyta</taxon>
        <taxon>Spermatophyta</taxon>
        <taxon>Magnoliopsida</taxon>
        <taxon>eudicotyledons</taxon>
        <taxon>Gunneridae</taxon>
        <taxon>Pentapetalae</taxon>
        <taxon>rosids</taxon>
        <taxon>fabids</taxon>
        <taxon>Fabales</taxon>
        <taxon>Fabaceae</taxon>
        <taxon>Papilionoideae</taxon>
        <taxon>50 kb inversion clade</taxon>
        <taxon>NPAAA clade</taxon>
        <taxon>indigoferoid/millettioid clade</taxon>
        <taxon>Phaseoleae</taxon>
        <taxon>Glycine</taxon>
        <taxon>Glycine subgen. Soja</taxon>
    </lineage>
</organism>
<reference evidence="1" key="1">
    <citation type="submission" date="2009-08" db="EMBL/GenBank/DDBJ databases">
        <authorList>
            <person name="Cheung F."/>
            <person name="Xiao Y."/>
            <person name="Chan A."/>
            <person name="Moskal W."/>
            <person name="Town C.D."/>
        </authorList>
    </citation>
    <scope>NUCLEOTIDE SEQUENCE</scope>
</reference>